<dbReference type="EMBL" id="BAAAZG010000001">
    <property type="protein sequence ID" value="GAA4054331.1"/>
    <property type="molecule type" value="Genomic_DNA"/>
</dbReference>
<protein>
    <submittedName>
        <fullName evidence="2">Uncharacterized protein</fullName>
    </submittedName>
</protein>
<sequence length="79" mass="8151">MGRAGATQGASSAGYTGRLLAPDGRYEYLPLRTVEVDAGDVLAKGWADMSPESSPGRTPPGSPEPRRRSGTPSATTMTA</sequence>
<accession>A0ABP7UW74</accession>
<feature type="region of interest" description="Disordered" evidence="1">
    <location>
        <begin position="45"/>
        <end position="79"/>
    </location>
</feature>
<evidence type="ECO:0000256" key="1">
    <source>
        <dbReference type="SAM" id="MobiDB-lite"/>
    </source>
</evidence>
<proteinExistence type="predicted"/>
<gene>
    <name evidence="2" type="ORF">GCM10022214_01360</name>
</gene>
<dbReference type="Proteomes" id="UP001500683">
    <property type="component" value="Unassembled WGS sequence"/>
</dbReference>
<keyword evidence="3" id="KW-1185">Reference proteome</keyword>
<name>A0ABP7UW74_9ACTN</name>
<feature type="region of interest" description="Disordered" evidence="1">
    <location>
        <begin position="1"/>
        <end position="21"/>
    </location>
</feature>
<evidence type="ECO:0000313" key="2">
    <source>
        <dbReference type="EMBL" id="GAA4054331.1"/>
    </source>
</evidence>
<comment type="caution">
    <text evidence="2">The sequence shown here is derived from an EMBL/GenBank/DDBJ whole genome shotgun (WGS) entry which is preliminary data.</text>
</comment>
<evidence type="ECO:0000313" key="3">
    <source>
        <dbReference type="Proteomes" id="UP001500683"/>
    </source>
</evidence>
<organism evidence="2 3">
    <name type="scientific">Actinomadura miaoliensis</name>
    <dbReference type="NCBI Taxonomy" id="430685"/>
    <lineage>
        <taxon>Bacteria</taxon>
        <taxon>Bacillati</taxon>
        <taxon>Actinomycetota</taxon>
        <taxon>Actinomycetes</taxon>
        <taxon>Streptosporangiales</taxon>
        <taxon>Thermomonosporaceae</taxon>
        <taxon>Actinomadura</taxon>
    </lineage>
</organism>
<reference evidence="3" key="1">
    <citation type="journal article" date="2019" name="Int. J. Syst. Evol. Microbiol.">
        <title>The Global Catalogue of Microorganisms (GCM) 10K type strain sequencing project: providing services to taxonomists for standard genome sequencing and annotation.</title>
        <authorList>
            <consortium name="The Broad Institute Genomics Platform"/>
            <consortium name="The Broad Institute Genome Sequencing Center for Infectious Disease"/>
            <person name="Wu L."/>
            <person name="Ma J."/>
        </authorList>
    </citation>
    <scope>NUCLEOTIDE SEQUENCE [LARGE SCALE GENOMIC DNA]</scope>
    <source>
        <strain evidence="3">JCM 16702</strain>
    </source>
</reference>